<dbReference type="GO" id="GO:0061630">
    <property type="term" value="F:ubiquitin protein ligase activity"/>
    <property type="evidence" value="ECO:0007669"/>
    <property type="project" value="UniProtKB-EC"/>
</dbReference>
<keyword evidence="9" id="KW-0833">Ubl conjugation pathway</keyword>
<dbReference type="OrthoDB" id="1701437at2759"/>
<dbReference type="Pfam" id="PF04757">
    <property type="entry name" value="Pex2_Pex12"/>
    <property type="match status" value="1"/>
</dbReference>
<keyword evidence="14" id="KW-0576">Peroxisome</keyword>
<comment type="similarity">
    <text evidence="3">Belongs to the pex2/pex10/pex12 family.</text>
</comment>
<dbReference type="PANTHER" id="PTHR48178:SF1">
    <property type="entry name" value="PEROXISOME BIOGENESIS FACTOR 2"/>
    <property type="match status" value="1"/>
</dbReference>
<keyword evidence="5" id="KW-0808">Transferase</keyword>
<evidence type="ECO:0000256" key="16">
    <source>
        <dbReference type="ARBA" id="ARBA00034438"/>
    </source>
</evidence>
<comment type="catalytic activity">
    <reaction evidence="16">
        <text>[E2 ubiquitin-conjugating enzyme]-S-ubiquitinyl-L-cysteine + [acceptor protein]-L-cysteine = [E2 ubiquitin-conjugating enzyme]-L-cysteine + [acceptor protein]-S-ubiquitinyl-L-cysteine.</text>
        <dbReference type="EC" id="2.3.2.36"/>
    </reaction>
</comment>
<sequence length="427" mass="47280">MVSQSPWEEAWNRAQPKLSAIRDALNTNTSPDPRVIRVGQLDSELLDQELVQILQEPINKALSLINASLKAQFEPELTLLIQLMLYKLSIWNTGASYGAKLQDLRYIAPSSPGKSLAPSGLPRRTLLLHGTLTVILPYLHTKLRSHALSSAWPDAPSSDRRRKAWDILTSLESSYTLLMLSSFVAFLWNGRFRTIADRLFNMSLVPSRRLVKRDVSYEFMNRQMVWHAFTEFLLFILPLIRARSIRRRMSRIAAYISPAAILSSLSAKQRASAVSATGKAPQQRGIYWSLPQDQCAICAENSSLNLNISASSNAFTSLTAPAIEDSSTGSDTEPPAFPVYNPYVASCGDIYCYYCIADRLMQVADSGEDDLGWTCLRCSTDVKSAVRYTVEMGSDVSGSDYEFSSDISGSASMGSYSESGWSESSVS</sequence>
<feature type="domain" description="Pex N-terminal" evidence="19">
    <location>
        <begin position="47"/>
        <end position="248"/>
    </location>
</feature>
<protein>
    <recommendedName>
        <fullName evidence="17">RING-type E3 ubiquitin transferase (cysteine targeting)</fullName>
        <ecNumber evidence="17">2.3.2.36</ecNumber>
    </recommendedName>
    <alternativeName>
        <fullName evidence="15">Peroxin-2</fullName>
    </alternativeName>
</protein>
<evidence type="ECO:0000256" key="13">
    <source>
        <dbReference type="ARBA" id="ARBA00023136"/>
    </source>
</evidence>
<dbReference type="PANTHER" id="PTHR48178">
    <property type="entry name" value="PEROXISOME BIOGENESIS FACTOR 2"/>
    <property type="match status" value="1"/>
</dbReference>
<evidence type="ECO:0000256" key="7">
    <source>
        <dbReference type="ARBA" id="ARBA00022723"/>
    </source>
</evidence>
<evidence type="ECO:0000259" key="19">
    <source>
        <dbReference type="Pfam" id="PF04757"/>
    </source>
</evidence>
<dbReference type="InterPro" id="IPR006845">
    <property type="entry name" value="Pex_N"/>
</dbReference>
<organism evidence="20 21">
    <name type="scientific">Tricholomella constricta</name>
    <dbReference type="NCBI Taxonomy" id="117010"/>
    <lineage>
        <taxon>Eukaryota</taxon>
        <taxon>Fungi</taxon>
        <taxon>Dikarya</taxon>
        <taxon>Basidiomycota</taxon>
        <taxon>Agaricomycotina</taxon>
        <taxon>Agaricomycetes</taxon>
        <taxon>Agaricomycetidae</taxon>
        <taxon>Agaricales</taxon>
        <taxon>Tricholomatineae</taxon>
        <taxon>Lyophyllaceae</taxon>
        <taxon>Tricholomella</taxon>
    </lineage>
</organism>
<comment type="subcellular location">
    <subcellularLocation>
        <location evidence="1">Peroxisome membrane</location>
        <topology evidence="1">Multi-pass membrane protein</topology>
    </subcellularLocation>
</comment>
<gene>
    <name evidence="20" type="ORF">D9615_000531</name>
</gene>
<comment type="pathway">
    <text evidence="2">Protein modification; protein ubiquitination.</text>
</comment>
<evidence type="ECO:0000256" key="6">
    <source>
        <dbReference type="ARBA" id="ARBA00022692"/>
    </source>
</evidence>
<dbReference type="AlphaFoldDB" id="A0A8H5HSJ5"/>
<evidence type="ECO:0000256" key="8">
    <source>
        <dbReference type="ARBA" id="ARBA00022771"/>
    </source>
</evidence>
<evidence type="ECO:0000256" key="11">
    <source>
        <dbReference type="ARBA" id="ARBA00022927"/>
    </source>
</evidence>
<evidence type="ECO:0000313" key="21">
    <source>
        <dbReference type="Proteomes" id="UP000565441"/>
    </source>
</evidence>
<dbReference type="EC" id="2.3.2.36" evidence="17"/>
<dbReference type="InterPro" id="IPR025654">
    <property type="entry name" value="PEX2/10"/>
</dbReference>
<evidence type="ECO:0000256" key="14">
    <source>
        <dbReference type="ARBA" id="ARBA00023140"/>
    </source>
</evidence>
<evidence type="ECO:0000256" key="9">
    <source>
        <dbReference type="ARBA" id="ARBA00022786"/>
    </source>
</evidence>
<evidence type="ECO:0000256" key="5">
    <source>
        <dbReference type="ARBA" id="ARBA00022679"/>
    </source>
</evidence>
<evidence type="ECO:0000256" key="3">
    <source>
        <dbReference type="ARBA" id="ARBA00008704"/>
    </source>
</evidence>
<dbReference type="GO" id="GO:0016562">
    <property type="term" value="P:protein import into peroxisome matrix, receptor recycling"/>
    <property type="evidence" value="ECO:0007669"/>
    <property type="project" value="UniProtKB-ARBA"/>
</dbReference>
<keyword evidence="8" id="KW-0863">Zinc-finger</keyword>
<evidence type="ECO:0000256" key="17">
    <source>
        <dbReference type="ARBA" id="ARBA00034523"/>
    </source>
</evidence>
<evidence type="ECO:0000256" key="4">
    <source>
        <dbReference type="ARBA" id="ARBA00022448"/>
    </source>
</evidence>
<keyword evidence="10" id="KW-0862">Zinc</keyword>
<accession>A0A8H5HSJ5</accession>
<keyword evidence="12" id="KW-1133">Transmembrane helix</keyword>
<evidence type="ECO:0000256" key="15">
    <source>
        <dbReference type="ARBA" id="ARBA00032511"/>
    </source>
</evidence>
<proteinExistence type="inferred from homology"/>
<evidence type="ECO:0000256" key="1">
    <source>
        <dbReference type="ARBA" id="ARBA00004585"/>
    </source>
</evidence>
<evidence type="ECO:0000256" key="18">
    <source>
        <dbReference type="SAM" id="MobiDB-lite"/>
    </source>
</evidence>
<keyword evidence="11" id="KW-0653">Protein transport</keyword>
<evidence type="ECO:0000256" key="2">
    <source>
        <dbReference type="ARBA" id="ARBA00004906"/>
    </source>
</evidence>
<evidence type="ECO:0000256" key="10">
    <source>
        <dbReference type="ARBA" id="ARBA00022833"/>
    </source>
</evidence>
<dbReference type="GO" id="GO:0008270">
    <property type="term" value="F:zinc ion binding"/>
    <property type="evidence" value="ECO:0007669"/>
    <property type="project" value="UniProtKB-KW"/>
</dbReference>
<dbReference type="Proteomes" id="UP000565441">
    <property type="component" value="Unassembled WGS sequence"/>
</dbReference>
<comment type="caution">
    <text evidence="20">The sequence shown here is derived from an EMBL/GenBank/DDBJ whole genome shotgun (WGS) entry which is preliminary data.</text>
</comment>
<keyword evidence="4" id="KW-0813">Transport</keyword>
<dbReference type="EMBL" id="JAACJP010000001">
    <property type="protein sequence ID" value="KAF5388451.1"/>
    <property type="molecule type" value="Genomic_DNA"/>
</dbReference>
<name>A0A8H5HSJ5_9AGAR</name>
<keyword evidence="7" id="KW-0479">Metal-binding</keyword>
<evidence type="ECO:0000313" key="20">
    <source>
        <dbReference type="EMBL" id="KAF5388451.1"/>
    </source>
</evidence>
<keyword evidence="13" id="KW-0472">Membrane</keyword>
<dbReference type="GO" id="GO:0016567">
    <property type="term" value="P:protein ubiquitination"/>
    <property type="evidence" value="ECO:0007669"/>
    <property type="project" value="UniProtKB-ARBA"/>
</dbReference>
<keyword evidence="6" id="KW-0812">Transmembrane</keyword>
<keyword evidence="21" id="KW-1185">Reference proteome</keyword>
<dbReference type="GO" id="GO:0005778">
    <property type="term" value="C:peroxisomal membrane"/>
    <property type="evidence" value="ECO:0007669"/>
    <property type="project" value="UniProtKB-SubCell"/>
</dbReference>
<evidence type="ECO:0000256" key="12">
    <source>
        <dbReference type="ARBA" id="ARBA00022989"/>
    </source>
</evidence>
<feature type="region of interest" description="Disordered" evidence="18">
    <location>
        <begin position="408"/>
        <end position="427"/>
    </location>
</feature>
<reference evidence="20 21" key="1">
    <citation type="journal article" date="2020" name="ISME J.">
        <title>Uncovering the hidden diversity of litter-decomposition mechanisms in mushroom-forming fungi.</title>
        <authorList>
            <person name="Floudas D."/>
            <person name="Bentzer J."/>
            <person name="Ahren D."/>
            <person name="Johansson T."/>
            <person name="Persson P."/>
            <person name="Tunlid A."/>
        </authorList>
    </citation>
    <scope>NUCLEOTIDE SEQUENCE [LARGE SCALE GENOMIC DNA]</scope>
    <source>
        <strain evidence="20 21">CBS 661.87</strain>
    </source>
</reference>